<dbReference type="Proteomes" id="UP001056120">
    <property type="component" value="Linkage Group LG17"/>
</dbReference>
<name>A0ACB9ERF7_9ASTR</name>
<protein>
    <submittedName>
        <fullName evidence="1">Uncharacterized protein</fullName>
    </submittedName>
</protein>
<reference evidence="1 2" key="2">
    <citation type="journal article" date="2022" name="Mol. Ecol. Resour.">
        <title>The genomes of chicory, endive, great burdock and yacon provide insights into Asteraceae paleo-polyploidization history and plant inulin production.</title>
        <authorList>
            <person name="Fan W."/>
            <person name="Wang S."/>
            <person name="Wang H."/>
            <person name="Wang A."/>
            <person name="Jiang F."/>
            <person name="Liu H."/>
            <person name="Zhao H."/>
            <person name="Xu D."/>
            <person name="Zhang Y."/>
        </authorList>
    </citation>
    <scope>NUCLEOTIDE SEQUENCE [LARGE SCALE GENOMIC DNA]</scope>
    <source>
        <strain evidence="2">cv. Yunnan</strain>
        <tissue evidence="1">Leaves</tissue>
    </source>
</reference>
<keyword evidence="2" id="KW-1185">Reference proteome</keyword>
<dbReference type="EMBL" id="CM042034">
    <property type="protein sequence ID" value="KAI3761320.1"/>
    <property type="molecule type" value="Genomic_DNA"/>
</dbReference>
<proteinExistence type="predicted"/>
<sequence length="259" mass="29784">MAYVHGRSPFGDRQSSSSLVFEEFVPPAAWTEDSTCHYLLVDLPGFKKQELKLQVDNQTHILVSGERQVRENKYKRFEQSFELPKDADIEKITGKLEGEILYISVPKKVEQEHQEIKHGIIPKPAPVSDEDEVDDKKSDAYESNGEQEYEDGEQEYEEIKNEDDDDKKSNAYETEDGEKGLERKKHSAGFDDNWGQDADFLLRLAMEKLKKNKKIVATAIFAFSLGVLDQMPHHPQPKLALRDAERNELVFSFYTLKNS</sequence>
<reference evidence="2" key="1">
    <citation type="journal article" date="2022" name="Mol. Ecol. Resour.">
        <title>The genomes of chicory, endive, great burdock and yacon provide insights into Asteraceae palaeo-polyploidization history and plant inulin production.</title>
        <authorList>
            <person name="Fan W."/>
            <person name="Wang S."/>
            <person name="Wang H."/>
            <person name="Wang A."/>
            <person name="Jiang F."/>
            <person name="Liu H."/>
            <person name="Zhao H."/>
            <person name="Xu D."/>
            <person name="Zhang Y."/>
        </authorList>
    </citation>
    <scope>NUCLEOTIDE SEQUENCE [LARGE SCALE GENOMIC DNA]</scope>
    <source>
        <strain evidence="2">cv. Yunnan</strain>
    </source>
</reference>
<gene>
    <name evidence="1" type="ORF">L1987_51732</name>
</gene>
<comment type="caution">
    <text evidence="1">The sequence shown here is derived from an EMBL/GenBank/DDBJ whole genome shotgun (WGS) entry which is preliminary data.</text>
</comment>
<evidence type="ECO:0000313" key="2">
    <source>
        <dbReference type="Proteomes" id="UP001056120"/>
    </source>
</evidence>
<organism evidence="1 2">
    <name type="scientific">Smallanthus sonchifolius</name>
    <dbReference type="NCBI Taxonomy" id="185202"/>
    <lineage>
        <taxon>Eukaryota</taxon>
        <taxon>Viridiplantae</taxon>
        <taxon>Streptophyta</taxon>
        <taxon>Embryophyta</taxon>
        <taxon>Tracheophyta</taxon>
        <taxon>Spermatophyta</taxon>
        <taxon>Magnoliopsida</taxon>
        <taxon>eudicotyledons</taxon>
        <taxon>Gunneridae</taxon>
        <taxon>Pentapetalae</taxon>
        <taxon>asterids</taxon>
        <taxon>campanulids</taxon>
        <taxon>Asterales</taxon>
        <taxon>Asteraceae</taxon>
        <taxon>Asteroideae</taxon>
        <taxon>Heliantheae alliance</taxon>
        <taxon>Millerieae</taxon>
        <taxon>Smallanthus</taxon>
    </lineage>
</organism>
<accession>A0ACB9ERF7</accession>
<evidence type="ECO:0000313" key="1">
    <source>
        <dbReference type="EMBL" id="KAI3761320.1"/>
    </source>
</evidence>